<protein>
    <submittedName>
        <fullName evidence="1">Uncharacterized protein</fullName>
    </submittedName>
</protein>
<name>A0A1F5ECI1_9BACT</name>
<evidence type="ECO:0000313" key="2">
    <source>
        <dbReference type="Proteomes" id="UP000177481"/>
    </source>
</evidence>
<comment type="caution">
    <text evidence="1">The sequence shown here is derived from an EMBL/GenBank/DDBJ whole genome shotgun (WGS) entry which is preliminary data.</text>
</comment>
<gene>
    <name evidence="1" type="ORF">A3A71_03290</name>
</gene>
<dbReference type="Proteomes" id="UP000177481">
    <property type="component" value="Unassembled WGS sequence"/>
</dbReference>
<organism evidence="1 2">
    <name type="scientific">Candidatus Berkelbacteria bacterium RIFCSPLOWO2_01_FULL_50_28</name>
    <dbReference type="NCBI Taxonomy" id="1797471"/>
    <lineage>
        <taxon>Bacteria</taxon>
        <taxon>Candidatus Berkelbacteria</taxon>
    </lineage>
</organism>
<sequence>MRAEQPKSRWLLVVRSTFKSAKRSVAQVAFIIILIPLSQSLGCSSGHQKKALANRTYFLESALPNTPTANGKARYFLSTLEAKGLHRVDSKQKASTVVHFGYLGGVWLSPPDSPFIAEWKGLLGKTPQDTEEQCRSLASYLETSRTESATN</sequence>
<accession>A0A1F5ECI1</accession>
<proteinExistence type="predicted"/>
<evidence type="ECO:0000313" key="1">
    <source>
        <dbReference type="EMBL" id="OGD65085.1"/>
    </source>
</evidence>
<dbReference type="EMBL" id="MEZX01000001">
    <property type="protein sequence ID" value="OGD65085.1"/>
    <property type="molecule type" value="Genomic_DNA"/>
</dbReference>
<dbReference type="AlphaFoldDB" id="A0A1F5ECI1"/>
<reference evidence="1 2" key="1">
    <citation type="journal article" date="2016" name="Nat. Commun.">
        <title>Thousands of microbial genomes shed light on interconnected biogeochemical processes in an aquifer system.</title>
        <authorList>
            <person name="Anantharaman K."/>
            <person name="Brown C.T."/>
            <person name="Hug L.A."/>
            <person name="Sharon I."/>
            <person name="Castelle C.J."/>
            <person name="Probst A.J."/>
            <person name="Thomas B.C."/>
            <person name="Singh A."/>
            <person name="Wilkins M.J."/>
            <person name="Karaoz U."/>
            <person name="Brodie E.L."/>
            <person name="Williams K.H."/>
            <person name="Hubbard S.S."/>
            <person name="Banfield J.F."/>
        </authorList>
    </citation>
    <scope>NUCLEOTIDE SEQUENCE [LARGE SCALE GENOMIC DNA]</scope>
</reference>